<evidence type="ECO:0000313" key="2">
    <source>
        <dbReference type="Proteomes" id="UP000515292"/>
    </source>
</evidence>
<dbReference type="Gene3D" id="3.40.50.1820">
    <property type="entry name" value="alpha/beta hydrolase"/>
    <property type="match status" value="2"/>
</dbReference>
<organism evidence="1 2">
    <name type="scientific">Sandaracinobacteroides saxicola</name>
    <dbReference type="NCBI Taxonomy" id="2759707"/>
    <lineage>
        <taxon>Bacteria</taxon>
        <taxon>Pseudomonadati</taxon>
        <taxon>Pseudomonadota</taxon>
        <taxon>Alphaproteobacteria</taxon>
        <taxon>Sphingomonadales</taxon>
        <taxon>Sphingosinicellaceae</taxon>
        <taxon>Sandaracinobacteroides</taxon>
    </lineage>
</organism>
<dbReference type="GO" id="GO:0016787">
    <property type="term" value="F:hydrolase activity"/>
    <property type="evidence" value="ECO:0007669"/>
    <property type="project" value="UniProtKB-KW"/>
</dbReference>
<accession>A0A7G5ILF2</accession>
<keyword evidence="2" id="KW-1185">Reference proteome</keyword>
<keyword evidence="1" id="KW-0378">Hydrolase</keyword>
<evidence type="ECO:0000313" key="1">
    <source>
        <dbReference type="EMBL" id="QMW24194.1"/>
    </source>
</evidence>
<sequence>MPHSYSRTPILILFEEKQLFKETYGGEIDRVALSAHWLKPDRPSDTVVVFMHPVGGQMYLPMINAFARAGTHVIVSDSRYRADHALIMEKVVLDLAAVVREARGRLGYRHVILGGWSGGGSLSLTFQAEAEAPTITATPAGDPPSLVDAGLVPADAVMLLAAHRARHLTLTEWMDPSIIDEADPDRRDPALDLYGPEAPTPPYDTDFLARYRAAQVARNQRITVWVKERLARLRAAGRGGEEHAFTVHGTMADPRWLDPSIDPNGRKPNWCYLGDPRIVNNGPVGLARFTTLRSWLSQWSYDDARGDGLAAAARISVPVLLISNGADDACTPDQAESLFAAIRHDDRELHVIDGANHYYFGQPDKVAEAVALCQDWMRRHGFDA</sequence>
<gene>
    <name evidence="1" type="ORF">H3309_06995</name>
</gene>
<reference evidence="1 2" key="1">
    <citation type="submission" date="2020-07" db="EMBL/GenBank/DDBJ databases">
        <title>Complete genome sequence for Sandaracinobacter sp. M6.</title>
        <authorList>
            <person name="Tang Y."/>
            <person name="Liu Q."/>
            <person name="Guo Z."/>
            <person name="Lei P."/>
            <person name="Huang B."/>
        </authorList>
    </citation>
    <scope>NUCLEOTIDE SEQUENCE [LARGE SCALE GENOMIC DNA]</scope>
    <source>
        <strain evidence="1 2">M6</strain>
    </source>
</reference>
<dbReference type="Proteomes" id="UP000515292">
    <property type="component" value="Chromosome"/>
</dbReference>
<dbReference type="RefSeq" id="WP_182298017.1">
    <property type="nucleotide sequence ID" value="NZ_CP059851.1"/>
</dbReference>
<name>A0A7G5ILF2_9SPHN</name>
<protein>
    <submittedName>
        <fullName evidence="1">Alpha/beta fold hydrolase</fullName>
    </submittedName>
</protein>
<dbReference type="AlphaFoldDB" id="A0A7G5ILF2"/>
<dbReference type="InterPro" id="IPR029058">
    <property type="entry name" value="AB_hydrolase_fold"/>
</dbReference>
<dbReference type="KEGG" id="sand:H3309_06995"/>
<dbReference type="SUPFAM" id="SSF53474">
    <property type="entry name" value="alpha/beta-Hydrolases"/>
    <property type="match status" value="1"/>
</dbReference>
<dbReference type="EMBL" id="CP059851">
    <property type="protein sequence ID" value="QMW24194.1"/>
    <property type="molecule type" value="Genomic_DNA"/>
</dbReference>
<proteinExistence type="predicted"/>